<keyword evidence="9 10" id="KW-0927">Auxin signaling pathway</keyword>
<sequence>MSPPLEHNYIGLSELQPSAAVATAGDGVLNLKETELRLGPPGSESPDRKDFVGGLTTPGLLSKPFVPGAKRGFSDAMNGAGKWGLIAGGIGFEVDAGKGCAFFSSMGEKGGGKLTGLGNAAKDTVSKAVALEKKDAIQVENSAGSERGVAPAAKAQVVGWPPIRSYRKNSMATNPSKNKEDTEGKQGLGCLYVKVSMDGAPYLRKVDLKLYSNYKEFSSALEQMFSGFTIGQDGLTESKLTDILSESEYVLTYEDKDGDWMLVGDVPWEMFSGSCRRLRIMKGSDAIGLGEHKLLVTFNNFYLSNCLLFGTAISYMLLFENAVQKFIEISENPVGWLNALKDDCLRPLLAPDK</sequence>
<evidence type="ECO:0000259" key="11">
    <source>
        <dbReference type="PROSITE" id="PS51745"/>
    </source>
</evidence>
<dbReference type="InterPro" id="IPR033389">
    <property type="entry name" value="AUX/IAA_dom"/>
</dbReference>
<dbReference type="GO" id="GO:0006355">
    <property type="term" value="P:regulation of DNA-templated transcription"/>
    <property type="evidence" value="ECO:0007669"/>
    <property type="project" value="InterPro"/>
</dbReference>
<dbReference type="PANTHER" id="PTHR31734:SF226">
    <property type="entry name" value="AUXIN-RESPONSIVE PROTEIN IAA17"/>
    <property type="match status" value="1"/>
</dbReference>
<organism evidence="12 13">
    <name type="scientific">Zingiber officinale</name>
    <name type="common">Ginger</name>
    <name type="synonym">Amomum zingiber</name>
    <dbReference type="NCBI Taxonomy" id="94328"/>
    <lineage>
        <taxon>Eukaryota</taxon>
        <taxon>Viridiplantae</taxon>
        <taxon>Streptophyta</taxon>
        <taxon>Embryophyta</taxon>
        <taxon>Tracheophyta</taxon>
        <taxon>Spermatophyta</taxon>
        <taxon>Magnoliopsida</taxon>
        <taxon>Liliopsida</taxon>
        <taxon>Zingiberales</taxon>
        <taxon>Zingiberaceae</taxon>
        <taxon>Zingiber</taxon>
    </lineage>
</organism>
<comment type="subunit">
    <text evidence="4 10">Homodimers and heterodimers.</text>
</comment>
<evidence type="ECO:0000256" key="7">
    <source>
        <dbReference type="ARBA" id="ARBA00023163"/>
    </source>
</evidence>
<proteinExistence type="inferred from homology"/>
<evidence type="ECO:0000256" key="3">
    <source>
        <dbReference type="ARBA" id="ARBA00006728"/>
    </source>
</evidence>
<gene>
    <name evidence="12" type="ORF">ZIOFF_003909</name>
</gene>
<dbReference type="Proteomes" id="UP000734854">
    <property type="component" value="Unassembled WGS sequence"/>
</dbReference>
<dbReference type="PANTHER" id="PTHR31734">
    <property type="entry name" value="AUXIN-RESPONSIVE PROTEIN IAA17"/>
    <property type="match status" value="1"/>
</dbReference>
<comment type="similarity">
    <text evidence="3 10">Belongs to the Aux/IAA family.</text>
</comment>
<evidence type="ECO:0000256" key="6">
    <source>
        <dbReference type="ARBA" id="ARBA00023015"/>
    </source>
</evidence>
<dbReference type="SUPFAM" id="SSF54277">
    <property type="entry name" value="CAD &amp; PB1 domains"/>
    <property type="match status" value="1"/>
</dbReference>
<dbReference type="InterPro" id="IPR003311">
    <property type="entry name" value="AUX_IAA"/>
</dbReference>
<reference evidence="12 13" key="1">
    <citation type="submission" date="2020-08" db="EMBL/GenBank/DDBJ databases">
        <title>Plant Genome Project.</title>
        <authorList>
            <person name="Zhang R.-G."/>
        </authorList>
    </citation>
    <scope>NUCLEOTIDE SEQUENCE [LARGE SCALE GENOMIC DNA]</scope>
    <source>
        <tissue evidence="12">Rhizome</tissue>
    </source>
</reference>
<keyword evidence="7 10" id="KW-0804">Transcription</keyword>
<keyword evidence="5 10" id="KW-0678">Repressor</keyword>
<accession>A0A8J5HYC6</accession>
<dbReference type="GO" id="GO:0005634">
    <property type="term" value="C:nucleus"/>
    <property type="evidence" value="ECO:0007669"/>
    <property type="project" value="UniProtKB-SubCell"/>
</dbReference>
<dbReference type="Gene3D" id="3.10.20.90">
    <property type="entry name" value="Phosphatidylinositol 3-kinase Catalytic Subunit, Chain A, domain 1"/>
    <property type="match status" value="1"/>
</dbReference>
<dbReference type="PROSITE" id="PS51745">
    <property type="entry name" value="PB1"/>
    <property type="match status" value="1"/>
</dbReference>
<evidence type="ECO:0000313" key="12">
    <source>
        <dbReference type="EMBL" id="KAG6538781.1"/>
    </source>
</evidence>
<dbReference type="InterPro" id="IPR053793">
    <property type="entry name" value="PB1-like"/>
</dbReference>
<dbReference type="FunFam" id="3.10.20.90:FF:000078">
    <property type="entry name" value="Auxin-responsive protein"/>
    <property type="match status" value="1"/>
</dbReference>
<keyword evidence="6 10" id="KW-0805">Transcription regulation</keyword>
<evidence type="ECO:0000313" key="13">
    <source>
        <dbReference type="Proteomes" id="UP000734854"/>
    </source>
</evidence>
<protein>
    <recommendedName>
        <fullName evidence="10">Auxin-responsive protein</fullName>
    </recommendedName>
</protein>
<comment type="caution">
    <text evidence="12">The sequence shown here is derived from an EMBL/GenBank/DDBJ whole genome shotgun (WGS) entry which is preliminary data.</text>
</comment>
<name>A0A8J5HYC6_ZINOF</name>
<evidence type="ECO:0000256" key="8">
    <source>
        <dbReference type="ARBA" id="ARBA00023242"/>
    </source>
</evidence>
<evidence type="ECO:0000256" key="10">
    <source>
        <dbReference type="RuleBase" id="RU004549"/>
    </source>
</evidence>
<keyword evidence="13" id="KW-1185">Reference proteome</keyword>
<evidence type="ECO:0000256" key="9">
    <source>
        <dbReference type="ARBA" id="ARBA00023294"/>
    </source>
</evidence>
<evidence type="ECO:0000256" key="5">
    <source>
        <dbReference type="ARBA" id="ARBA00022491"/>
    </source>
</evidence>
<comment type="subcellular location">
    <subcellularLocation>
        <location evidence="2 10">Nucleus</location>
    </subcellularLocation>
</comment>
<dbReference type="EMBL" id="JACMSC010000001">
    <property type="protein sequence ID" value="KAG6538781.1"/>
    <property type="molecule type" value="Genomic_DNA"/>
</dbReference>
<comment type="function">
    <text evidence="1 10">Aux/IAA proteins are short-lived transcriptional factors that function as repressors of early auxin response genes at low auxin concentrations.</text>
</comment>
<keyword evidence="8 10" id="KW-0539">Nucleus</keyword>
<evidence type="ECO:0000256" key="2">
    <source>
        <dbReference type="ARBA" id="ARBA00004123"/>
    </source>
</evidence>
<dbReference type="GO" id="GO:0009734">
    <property type="term" value="P:auxin-activated signaling pathway"/>
    <property type="evidence" value="ECO:0007669"/>
    <property type="project" value="UniProtKB-UniRule"/>
</dbReference>
<dbReference type="Pfam" id="PF02309">
    <property type="entry name" value="AUX_IAA"/>
    <property type="match status" value="1"/>
</dbReference>
<feature type="domain" description="PB1" evidence="11">
    <location>
        <begin position="190"/>
        <end position="283"/>
    </location>
</feature>
<evidence type="ECO:0000256" key="4">
    <source>
        <dbReference type="ARBA" id="ARBA00011726"/>
    </source>
</evidence>
<dbReference type="AlphaFoldDB" id="A0A8J5HYC6"/>
<evidence type="ECO:0000256" key="1">
    <source>
        <dbReference type="ARBA" id="ARBA00002159"/>
    </source>
</evidence>